<comment type="caution">
    <text evidence="1">The sequence shown here is derived from an EMBL/GenBank/DDBJ whole genome shotgun (WGS) entry which is preliminary data.</text>
</comment>
<organism evidence="1">
    <name type="scientific">Staphylococcus aureus subsp. aureus MN8</name>
    <dbReference type="NCBI Taxonomy" id="548470"/>
    <lineage>
        <taxon>Bacteria</taxon>
        <taxon>Bacillati</taxon>
        <taxon>Bacillota</taxon>
        <taxon>Bacilli</taxon>
        <taxon>Bacillales</taxon>
        <taxon>Staphylococcaceae</taxon>
        <taxon>Staphylococcus</taxon>
    </lineage>
</organism>
<dbReference type="Proteomes" id="UP000003455">
    <property type="component" value="Chromosome"/>
</dbReference>
<reference evidence="1" key="1">
    <citation type="submission" date="2010-05" db="EMBL/GenBank/DDBJ databases">
        <authorList>
            <person name="Muzny D."/>
            <person name="Qin X."/>
            <person name="Buhay C."/>
            <person name="Dugan-Rocha S."/>
            <person name="Ding Y."/>
            <person name="Chen G."/>
            <person name="Hawes A."/>
            <person name="Holder M."/>
            <person name="Jhangiani S."/>
            <person name="Johnson A."/>
            <person name="Khan Z."/>
            <person name="Li Z."/>
            <person name="Liu W."/>
            <person name="Liu X."/>
            <person name="Perez L."/>
            <person name="Shen H."/>
            <person name="Wang Q."/>
            <person name="Watt J."/>
            <person name="Xi L."/>
            <person name="Xin Y."/>
            <person name="Zhou J."/>
            <person name="Deng J."/>
            <person name="Jiang H."/>
            <person name="Liu Y."/>
            <person name="Qu J."/>
            <person name="Song X.-Z."/>
            <person name="Zhang L."/>
            <person name="Villasana D."/>
            <person name="Johnson A."/>
            <person name="Liu J."/>
            <person name="Liyanage D."/>
            <person name="Lorensuhewa L."/>
            <person name="Robinson T."/>
            <person name="Song A."/>
            <person name="Song B.-B."/>
            <person name="Dinh H."/>
            <person name="Thornton R."/>
            <person name="Coyle M."/>
            <person name="Francisco L."/>
            <person name="Jackson L."/>
            <person name="Javaid M."/>
            <person name="Korchina V."/>
            <person name="Kovar C."/>
            <person name="Mata R."/>
            <person name="Mathew T."/>
            <person name="Ngo R."/>
            <person name="Nguyen L."/>
            <person name="Nguyen N."/>
            <person name="Okwuonu G."/>
            <person name="Ongeri F."/>
            <person name="Pham C."/>
            <person name="Simmons D."/>
            <person name="Wilczek-Boney K."/>
            <person name="Hale W."/>
            <person name="Jakkamsetti A."/>
            <person name="Pham P."/>
            <person name="Ruth R."/>
            <person name="San Lucas F."/>
            <person name="Warren J."/>
            <person name="Zhang J."/>
            <person name="Zhao Z."/>
            <person name="Zhou C."/>
            <person name="Zhu D."/>
            <person name="Lee S."/>
            <person name="Bess C."/>
            <person name="Blankenburg K."/>
            <person name="Forbes L."/>
            <person name="Fu Q."/>
            <person name="Gubbala S."/>
            <person name="Hirani K."/>
            <person name="Jayaseelan J.C."/>
            <person name="Lara F."/>
            <person name="Munidasa M."/>
            <person name="Palculict T."/>
            <person name="Patil S."/>
            <person name="Pu L.-L."/>
            <person name="Saada N."/>
            <person name="Tang L."/>
            <person name="Weissenberger G."/>
            <person name="Zhu Y."/>
            <person name="Hemphill L."/>
            <person name="Shang Y."/>
            <person name="Youmans B."/>
            <person name="Ayvaz T."/>
            <person name="Ross M."/>
            <person name="Santibanez J."/>
            <person name="Aqrawi P."/>
            <person name="Gross S."/>
            <person name="Joshi V."/>
            <person name="Fowler G."/>
            <person name="Nazareth L."/>
            <person name="Reid J."/>
            <person name="Worley K."/>
            <person name="Petrosino J."/>
            <person name="Highlander S."/>
            <person name="Gibbs R."/>
        </authorList>
    </citation>
    <scope>NUCLEOTIDE SEQUENCE [LARGE SCALE GENOMIC DNA]</scope>
    <source>
        <strain evidence="1">MN8</strain>
    </source>
</reference>
<protein>
    <submittedName>
        <fullName evidence="1">Uncharacterized protein</fullName>
    </submittedName>
</protein>
<evidence type="ECO:0000313" key="1">
    <source>
        <dbReference type="EMBL" id="EFH94680.1"/>
    </source>
</evidence>
<gene>
    <name evidence="1" type="ORF">HMPREF0769_12301</name>
</gene>
<dbReference type="HOGENOM" id="CLU_3140874_0_0_9"/>
<proteinExistence type="predicted"/>
<accession>A0A0E1X7T4</accession>
<dbReference type="EMBL" id="ACJA02000004">
    <property type="protein sequence ID" value="EFH94680.1"/>
    <property type="molecule type" value="Genomic_DNA"/>
</dbReference>
<sequence>MGQRNKFCKNIISVPLPSVRFFEFEDKKASKTYKKITLLLPNYVIDAFY</sequence>
<name>A0A0E1X7T4_STAAU</name>
<dbReference type="AlphaFoldDB" id="A0A0E1X7T4"/>